<keyword evidence="1" id="KW-0472">Membrane</keyword>
<evidence type="ECO:0000313" key="2">
    <source>
        <dbReference type="EMBL" id="MBT2161296.1"/>
    </source>
</evidence>
<organism evidence="2 3">
    <name type="scientific">Zobellia barbeyronii</name>
    <dbReference type="NCBI Taxonomy" id="2748009"/>
    <lineage>
        <taxon>Bacteria</taxon>
        <taxon>Pseudomonadati</taxon>
        <taxon>Bacteroidota</taxon>
        <taxon>Flavobacteriia</taxon>
        <taxon>Flavobacteriales</taxon>
        <taxon>Flavobacteriaceae</taxon>
        <taxon>Zobellia</taxon>
    </lineage>
</organism>
<gene>
    <name evidence="2" type="ORF">HW347_08455</name>
</gene>
<accession>A0ABS5WD13</accession>
<dbReference type="EMBL" id="JACATN010000002">
    <property type="protein sequence ID" value="MBT2161296.1"/>
    <property type="molecule type" value="Genomic_DNA"/>
</dbReference>
<name>A0ABS5WD13_9FLAO</name>
<dbReference type="RefSeq" id="WP_214611436.1">
    <property type="nucleotide sequence ID" value="NZ_JACATN010000002.1"/>
</dbReference>
<keyword evidence="3" id="KW-1185">Reference proteome</keyword>
<proteinExistence type="predicted"/>
<sequence length="149" mass="17499">MAKIDDIAELLVEELSDFKVQLEKMKHLSDELKTTHLSPDMTEMSAVLDSFLKSQNVVLREQHTKISQLTEYLSKSNHYPRWLLALLSSVLLFTFCLVSYSIYEIKVSSDANLNNYAKGQKEAMHHFNKFFEEYPETKDKYLKWNTNRN</sequence>
<keyword evidence="1" id="KW-1133">Transmembrane helix</keyword>
<dbReference type="Pfam" id="PF20503">
    <property type="entry name" value="DUF6730"/>
    <property type="match status" value="1"/>
</dbReference>
<reference evidence="3" key="1">
    <citation type="submission" date="2023-07" db="EMBL/GenBank/DDBJ databases">
        <title>Zobellia barbeyronii sp. nov., a new marine flavobacterium, isolated from green and red algae.</title>
        <authorList>
            <person name="Nedashkovskaya O.I."/>
            <person name="Otstavnykh N."/>
            <person name="Zhukova N."/>
            <person name="Guzev K."/>
            <person name="Chausova V."/>
            <person name="Tekutyeva L."/>
            <person name="Mikhailov V."/>
            <person name="Isaeva M."/>
        </authorList>
    </citation>
    <scope>NUCLEOTIDE SEQUENCE [LARGE SCALE GENOMIC DNA]</scope>
    <source>
        <strain evidence="3">KMM 6746</strain>
    </source>
</reference>
<evidence type="ECO:0000313" key="3">
    <source>
        <dbReference type="Proteomes" id="UP000740413"/>
    </source>
</evidence>
<dbReference type="InterPro" id="IPR046617">
    <property type="entry name" value="DUF6730"/>
</dbReference>
<dbReference type="Proteomes" id="UP000740413">
    <property type="component" value="Unassembled WGS sequence"/>
</dbReference>
<comment type="caution">
    <text evidence="2">The sequence shown here is derived from an EMBL/GenBank/DDBJ whole genome shotgun (WGS) entry which is preliminary data.</text>
</comment>
<evidence type="ECO:0000256" key="1">
    <source>
        <dbReference type="SAM" id="Phobius"/>
    </source>
</evidence>
<protein>
    <submittedName>
        <fullName evidence="2">Uncharacterized protein</fullName>
    </submittedName>
</protein>
<keyword evidence="1" id="KW-0812">Transmembrane</keyword>
<feature type="transmembrane region" description="Helical" evidence="1">
    <location>
        <begin position="82"/>
        <end position="103"/>
    </location>
</feature>